<evidence type="ECO:0000256" key="1">
    <source>
        <dbReference type="ARBA" id="ARBA00004127"/>
    </source>
</evidence>
<dbReference type="FunFam" id="2.70.150.10:FF:000008">
    <property type="entry name" value="Calcium-transporting ATPase"/>
    <property type="match status" value="1"/>
</dbReference>
<dbReference type="NCBIfam" id="TIGR01494">
    <property type="entry name" value="ATPase_P-type"/>
    <property type="match status" value="2"/>
</dbReference>
<dbReference type="Pfam" id="PF13246">
    <property type="entry name" value="Cation_ATPase"/>
    <property type="match status" value="1"/>
</dbReference>
<comment type="caution">
    <text evidence="15">Lacks conserved residue(s) required for the propagation of feature annotation.</text>
</comment>
<dbReference type="PROSITE" id="PS00154">
    <property type="entry name" value="ATPASE_E1_E2"/>
    <property type="match status" value="1"/>
</dbReference>
<dbReference type="InterPro" id="IPR008250">
    <property type="entry name" value="ATPase_P-typ_transduc_dom_A_sf"/>
</dbReference>
<evidence type="ECO:0000313" key="19">
    <source>
        <dbReference type="EMBL" id="WWC70001.1"/>
    </source>
</evidence>
<dbReference type="PRINTS" id="PR00120">
    <property type="entry name" value="HATPASE"/>
</dbReference>
<dbReference type="EMBL" id="CP144523">
    <property type="protein sequence ID" value="WWC70001.1"/>
    <property type="molecule type" value="Genomic_DNA"/>
</dbReference>
<feature type="transmembrane region" description="Helical" evidence="15">
    <location>
        <begin position="1020"/>
        <end position="1038"/>
    </location>
</feature>
<dbReference type="GO" id="GO:0005737">
    <property type="term" value="C:cytoplasm"/>
    <property type="evidence" value="ECO:0007669"/>
    <property type="project" value="UniProtKB-ARBA"/>
</dbReference>
<dbReference type="SFLD" id="SFLDG00002">
    <property type="entry name" value="C1.7:_P-type_atpase_like"/>
    <property type="match status" value="1"/>
</dbReference>
<feature type="transmembrane region" description="Helical" evidence="15">
    <location>
        <begin position="435"/>
        <end position="453"/>
    </location>
</feature>
<feature type="domain" description="Cation-transporting P-type ATPase N-terminal" evidence="17">
    <location>
        <begin position="181"/>
        <end position="256"/>
    </location>
</feature>
<organism evidence="18">
    <name type="scientific">Kwoniella pini CBS 10737</name>
    <dbReference type="NCBI Taxonomy" id="1296096"/>
    <lineage>
        <taxon>Eukaryota</taxon>
        <taxon>Fungi</taxon>
        <taxon>Dikarya</taxon>
        <taxon>Basidiomycota</taxon>
        <taxon>Agaricomycotina</taxon>
        <taxon>Tremellomycetes</taxon>
        <taxon>Tremellales</taxon>
        <taxon>Cryptococcaceae</taxon>
        <taxon>Kwoniella</taxon>
    </lineage>
</organism>
<keyword evidence="5 15" id="KW-0812">Transmembrane</keyword>
<feature type="transmembrane region" description="Helical" evidence="15">
    <location>
        <begin position="884"/>
        <end position="905"/>
    </location>
</feature>
<evidence type="ECO:0000256" key="4">
    <source>
        <dbReference type="ARBA" id="ARBA00022568"/>
    </source>
</evidence>
<keyword evidence="20" id="KW-1185">Reference proteome</keyword>
<dbReference type="SUPFAM" id="SSF81660">
    <property type="entry name" value="Metal cation-transporting ATPase, ATP-binding domain N"/>
    <property type="match status" value="1"/>
</dbReference>
<dbReference type="KEGG" id="kpin:30172851"/>
<dbReference type="InterPro" id="IPR023299">
    <property type="entry name" value="ATPase_P-typ_cyto_dom_N"/>
</dbReference>
<dbReference type="InterPro" id="IPR059000">
    <property type="entry name" value="ATPase_P-type_domA"/>
</dbReference>
<accession>A0A1B9I3C6</accession>
<dbReference type="GO" id="GO:0031090">
    <property type="term" value="C:organelle membrane"/>
    <property type="evidence" value="ECO:0007669"/>
    <property type="project" value="UniProtKB-ARBA"/>
</dbReference>
<dbReference type="Gene3D" id="2.70.150.10">
    <property type="entry name" value="Calcium-transporting ATPase, cytoplasmic transduction domain A"/>
    <property type="match status" value="1"/>
</dbReference>
<keyword evidence="7 15" id="KW-0106">Calcium</keyword>
<dbReference type="OrthoDB" id="3352408at2759"/>
<feature type="transmembrane region" description="Helical" evidence="15">
    <location>
        <begin position="1050"/>
        <end position="1068"/>
    </location>
</feature>
<evidence type="ECO:0000256" key="6">
    <source>
        <dbReference type="ARBA" id="ARBA00022741"/>
    </source>
</evidence>
<feature type="compositionally biased region" description="Low complexity" evidence="16">
    <location>
        <begin position="59"/>
        <end position="72"/>
    </location>
</feature>
<gene>
    <name evidence="18" type="ORF">I206_04482</name>
    <name evidence="19" type="ORF">I206_103945</name>
</gene>
<dbReference type="FunFam" id="3.40.1110.10:FF:000095">
    <property type="entry name" value="Calcium-transporting ATPase, putative"/>
    <property type="match status" value="1"/>
</dbReference>
<keyword evidence="8 15" id="KW-0067">ATP-binding</keyword>
<sequence length="1098" mass="119812">MSLPGASASSYGLPGRSSSNTISRGYGNIGLGSQDYQSQNYDPTLGGLVDEPGKMNEISTSSSNANNNGGYAYSTTLRRQVSMTEGFPSFHSHHSPRTTSNSLRRDSSPHNASPFRSSHFPLTNGGLNYQDTFEEQESYLDRIIGIGKKVMGKKDYEELRIEEEHKRQEKERRQRETPSSIFAHKTTDETIQMLSTNATSGLPTSSLSALLARYGPNEFELPPSDPLFLKFAKQVYENPLILLLLGSSVVSALMGNYDDAACVVVAVGIVLTVGFVQEQRSEKSLEALNKLVPHYCHLIRNGHPLTPLANALLPGDLVTFSVGDRIPADIRLITAVSLEIDESALTGETRPARKNTDICERGEGEDTHGEGGGKALGERHCMAFMGTLVRSGHGSGIVVGTGKDTEFGVIFSMMQDVEEKRTPLQLDMDDLAKRLSLFSFGVIGVIFLIGVLQKRDWLEMFTIGVSLAVAAIPEGLPIVTTVTLALGVLRMSKRKAIVKKLPSVEALGSVSVICSDKTGTLTKNEMTVTHMYAVDDLVDLSPLLNALSPFGPKRPDQPELAQSQALKKTALVGSICNNAFKNEQGVNVGQATEVALLNVLPIIGSDDQRKNFARKSEVPFSSESKTMSVTGSLNGGSDMIYLKGAVEQVIAKCRYFYVTDSSTPSLDQGTQETILDRATEISSRGLRVIAMAYGFPKGDGNDLIFVGFQAMMDPPRKGVSHAISSLHSAGVQVVMITGDAEPTALAIAKQLGLKVNPSSSSRRGGADHISGASSCMLGSQVDQLSERELIERVPTISVYARTTPRHKMAIVKAWQMRGAVVAMTGDGVNDSPALKMADIGISMGKSGTDVAKEAADVILVDDDFSSILPAVEEGKSIFYNIQNFLSFQLSTAVAALTLITLSTLFKLTNPLNAMQILFINILMDGPPAQALGVDPVDKEIMKKPPRKKGEHVLSKKLIYRIIFSSTMIVFGTLYIYLKEISDGSMSKRDQTMTFTGFVFLDLISAIQNRGLKCKIFKNKMLFLTITISFLVQLLLIYLPLLQHIFQTESLSLRDLFLLLILSFTSFILHEFRRFYERNYSLEEENNDFYNQGLIGRLV</sequence>
<evidence type="ECO:0000256" key="9">
    <source>
        <dbReference type="ARBA" id="ARBA00022967"/>
    </source>
</evidence>
<dbReference type="GO" id="GO:0016887">
    <property type="term" value="F:ATP hydrolysis activity"/>
    <property type="evidence" value="ECO:0007669"/>
    <property type="project" value="InterPro"/>
</dbReference>
<dbReference type="FunFam" id="3.40.50.1000:FF:000028">
    <property type="entry name" value="Calcium-transporting P-type ATPase, putative"/>
    <property type="match status" value="1"/>
</dbReference>
<evidence type="ECO:0000256" key="14">
    <source>
        <dbReference type="ARBA" id="ARBA00048694"/>
    </source>
</evidence>
<evidence type="ECO:0000256" key="3">
    <source>
        <dbReference type="ARBA" id="ARBA00022553"/>
    </source>
</evidence>
<dbReference type="InterPro" id="IPR001757">
    <property type="entry name" value="P_typ_ATPase"/>
</dbReference>
<dbReference type="STRING" id="1296096.A0A1B9I3C6"/>
<reference evidence="18" key="3">
    <citation type="submission" date="2016-07" db="EMBL/GenBank/DDBJ databases">
        <title>Evolution of pathogenesis and genome organization in the Tremellales.</title>
        <authorList>
            <person name="Cuomo C."/>
            <person name="Litvintseva A."/>
            <person name="Heitman J."/>
            <person name="Chen Y."/>
            <person name="Sun S."/>
            <person name="Springer D."/>
            <person name="Dromer F."/>
            <person name="Young S."/>
            <person name="Zeng Q."/>
            <person name="Chapman S."/>
            <person name="Gujja S."/>
            <person name="Saif S."/>
            <person name="Birren B."/>
        </authorList>
    </citation>
    <scope>NUCLEOTIDE SEQUENCE</scope>
    <source>
        <strain evidence="18">CBS 10737</strain>
    </source>
</reference>
<feature type="region of interest" description="Disordered" evidence="16">
    <location>
        <begin position="86"/>
        <end position="123"/>
    </location>
</feature>
<comment type="similarity">
    <text evidence="13 15">Belongs to the cation transport ATPase (P-type) (TC 3.A.3) family.</text>
</comment>
<keyword evidence="10 15" id="KW-1133">Transmembrane helix</keyword>
<dbReference type="FunFam" id="3.40.50.1000:FF:000001">
    <property type="entry name" value="Phospholipid-transporting ATPase IC"/>
    <property type="match status" value="1"/>
</dbReference>
<dbReference type="InterPro" id="IPR004014">
    <property type="entry name" value="ATPase_P-typ_cation-transptr_N"/>
</dbReference>
<feature type="region of interest" description="Disordered" evidence="16">
    <location>
        <begin position="347"/>
        <end position="373"/>
    </location>
</feature>
<reference evidence="19" key="4">
    <citation type="submission" date="2024-02" db="EMBL/GenBank/DDBJ databases">
        <title>Comparative genomics of Cryptococcus and Kwoniella reveals pathogenesis evolution and contrasting modes of karyotype evolution via chromosome fusion or intercentromeric recombination.</title>
        <authorList>
            <person name="Coelho M.A."/>
            <person name="David-Palma M."/>
            <person name="Shea T."/>
            <person name="Bowers K."/>
            <person name="McGinley-Smith S."/>
            <person name="Mohammad A.W."/>
            <person name="Gnirke A."/>
            <person name="Yurkov A.M."/>
            <person name="Nowrousian M."/>
            <person name="Sun S."/>
            <person name="Cuomo C.A."/>
            <person name="Heitman J."/>
        </authorList>
    </citation>
    <scope>NUCLEOTIDE SEQUENCE</scope>
    <source>
        <strain evidence="19">CBS 10737</strain>
    </source>
</reference>
<dbReference type="GeneID" id="30172851"/>
<feature type="transmembrane region" description="Helical" evidence="15">
    <location>
        <begin position="957"/>
        <end position="977"/>
    </location>
</feature>
<evidence type="ECO:0000256" key="10">
    <source>
        <dbReference type="ARBA" id="ARBA00022989"/>
    </source>
</evidence>
<reference evidence="18" key="1">
    <citation type="submission" date="2013-07" db="EMBL/GenBank/DDBJ databases">
        <title>The Genome Sequence of Cryptococcus pinus CBS10737.</title>
        <authorList>
            <consortium name="The Broad Institute Genome Sequencing Platform"/>
            <person name="Cuomo C."/>
            <person name="Litvintseva A."/>
            <person name="Chen Y."/>
            <person name="Heitman J."/>
            <person name="Sun S."/>
            <person name="Springer D."/>
            <person name="Dromer F."/>
            <person name="Young S.K."/>
            <person name="Zeng Q."/>
            <person name="Gargeya S."/>
            <person name="Fitzgerald M."/>
            <person name="Abouelleil A."/>
            <person name="Alvarado L."/>
            <person name="Berlin A.M."/>
            <person name="Chapman S.B."/>
            <person name="Dewar J."/>
            <person name="Goldberg J."/>
            <person name="Griggs A."/>
            <person name="Gujja S."/>
            <person name="Hansen M."/>
            <person name="Howarth C."/>
            <person name="Imamovic A."/>
            <person name="Larimer J."/>
            <person name="McCowan C."/>
            <person name="Murphy C."/>
            <person name="Pearson M."/>
            <person name="Priest M."/>
            <person name="Roberts A."/>
            <person name="Saif S."/>
            <person name="Shea T."/>
            <person name="Sykes S."/>
            <person name="Wortman J."/>
            <person name="Nusbaum C."/>
            <person name="Birren B."/>
        </authorList>
    </citation>
    <scope>NUCLEOTIDE SEQUENCE [LARGE SCALE GENOMIC DNA]</scope>
    <source>
        <strain evidence="18">CBS 10737</strain>
    </source>
</reference>
<protein>
    <recommendedName>
        <fullName evidence="15">Calcium-transporting ATPase</fullName>
        <ecNumber evidence="15">7.2.2.10</ecNumber>
    </recommendedName>
</protein>
<proteinExistence type="inferred from homology"/>
<keyword evidence="4 15" id="KW-0109">Calcium transport</keyword>
<evidence type="ECO:0000256" key="15">
    <source>
        <dbReference type="RuleBase" id="RU361146"/>
    </source>
</evidence>
<evidence type="ECO:0000256" key="13">
    <source>
        <dbReference type="ARBA" id="ARBA00038148"/>
    </source>
</evidence>
<dbReference type="NCBIfam" id="TIGR01522">
    <property type="entry name" value="ATPase-IIA2_Ca"/>
    <property type="match status" value="1"/>
</dbReference>
<keyword evidence="11 15" id="KW-0406">Ion transport</keyword>
<dbReference type="Pfam" id="PF00689">
    <property type="entry name" value="Cation_ATPase_C"/>
    <property type="match status" value="1"/>
</dbReference>
<dbReference type="InterPro" id="IPR006068">
    <property type="entry name" value="ATPase_P-typ_cation-transptr_C"/>
</dbReference>
<dbReference type="SMART" id="SM00831">
    <property type="entry name" value="Cation_ATPase_N"/>
    <property type="match status" value="1"/>
</dbReference>
<keyword evidence="12 15" id="KW-0472">Membrane</keyword>
<dbReference type="Gene3D" id="3.40.1110.10">
    <property type="entry name" value="Calcium-transporting ATPase, cytoplasmic domain N"/>
    <property type="match status" value="1"/>
</dbReference>
<dbReference type="GO" id="GO:0005384">
    <property type="term" value="F:manganese ion transmembrane transporter activity"/>
    <property type="evidence" value="ECO:0007669"/>
    <property type="project" value="UniProtKB-ARBA"/>
</dbReference>
<dbReference type="Gene3D" id="3.40.50.1000">
    <property type="entry name" value="HAD superfamily/HAD-like"/>
    <property type="match status" value="1"/>
</dbReference>
<dbReference type="PRINTS" id="PR00119">
    <property type="entry name" value="CATATPASE"/>
</dbReference>
<feature type="region of interest" description="Disordered" evidence="16">
    <location>
        <begin position="1"/>
        <end position="72"/>
    </location>
</feature>
<dbReference type="SFLD" id="SFLDS00003">
    <property type="entry name" value="Haloacid_Dehalogenase"/>
    <property type="match status" value="1"/>
</dbReference>
<dbReference type="Pfam" id="PF00690">
    <property type="entry name" value="Cation_ATPase_N"/>
    <property type="match status" value="1"/>
</dbReference>
<keyword evidence="3" id="KW-0597">Phosphoprotein</keyword>
<evidence type="ECO:0000256" key="5">
    <source>
        <dbReference type="ARBA" id="ARBA00022692"/>
    </source>
</evidence>
<dbReference type="InterPro" id="IPR036412">
    <property type="entry name" value="HAD-like_sf"/>
</dbReference>
<dbReference type="InterPro" id="IPR023298">
    <property type="entry name" value="ATPase_P-typ_TM_dom_sf"/>
</dbReference>
<dbReference type="InterPro" id="IPR044492">
    <property type="entry name" value="P_typ_ATPase_HD_dom"/>
</dbReference>
<comment type="function">
    <text evidence="15">Catalyzes the hydrolysis of ATP coupled with the transport of calcium.</text>
</comment>
<dbReference type="SUPFAM" id="SSF81665">
    <property type="entry name" value="Calcium ATPase, transmembrane domain M"/>
    <property type="match status" value="1"/>
</dbReference>
<keyword evidence="6 15" id="KW-0547">Nucleotide-binding</keyword>
<dbReference type="Proteomes" id="UP000094020">
    <property type="component" value="Chromosome 5"/>
</dbReference>
<dbReference type="Gene3D" id="1.20.1110.10">
    <property type="entry name" value="Calcium-transporting ATPase, transmembrane domain"/>
    <property type="match status" value="1"/>
</dbReference>
<dbReference type="SUPFAM" id="SSF81653">
    <property type="entry name" value="Calcium ATPase, transduction domain A"/>
    <property type="match status" value="1"/>
</dbReference>
<evidence type="ECO:0000256" key="16">
    <source>
        <dbReference type="SAM" id="MobiDB-lite"/>
    </source>
</evidence>
<dbReference type="SFLD" id="SFLDF00027">
    <property type="entry name" value="p-type_atpase"/>
    <property type="match status" value="1"/>
</dbReference>
<dbReference type="EC" id="7.2.2.10" evidence="15"/>
<dbReference type="EMBL" id="KI894011">
    <property type="protein sequence ID" value="OCF49951.1"/>
    <property type="molecule type" value="Genomic_DNA"/>
</dbReference>
<dbReference type="AlphaFoldDB" id="A0A1B9I3C6"/>
<comment type="catalytic activity">
    <reaction evidence="14 15">
        <text>Ca(2+)(in) + ATP + H2O = Ca(2+)(out) + ADP + phosphate + H(+)</text>
        <dbReference type="Rhea" id="RHEA:18105"/>
        <dbReference type="ChEBI" id="CHEBI:15377"/>
        <dbReference type="ChEBI" id="CHEBI:15378"/>
        <dbReference type="ChEBI" id="CHEBI:29108"/>
        <dbReference type="ChEBI" id="CHEBI:30616"/>
        <dbReference type="ChEBI" id="CHEBI:43474"/>
        <dbReference type="ChEBI" id="CHEBI:456216"/>
        <dbReference type="EC" id="7.2.2.10"/>
    </reaction>
</comment>
<evidence type="ECO:0000259" key="17">
    <source>
        <dbReference type="SMART" id="SM00831"/>
    </source>
</evidence>
<dbReference type="GO" id="GO:0005388">
    <property type="term" value="F:P-type calcium transporter activity"/>
    <property type="evidence" value="ECO:0007669"/>
    <property type="project" value="UniProtKB-EC"/>
</dbReference>
<dbReference type="SUPFAM" id="SSF56784">
    <property type="entry name" value="HAD-like"/>
    <property type="match status" value="1"/>
</dbReference>
<evidence type="ECO:0000256" key="12">
    <source>
        <dbReference type="ARBA" id="ARBA00023136"/>
    </source>
</evidence>
<comment type="subcellular location">
    <subcellularLocation>
        <location evidence="1">Endomembrane system</location>
        <topology evidence="1">Multi-pass membrane protein</topology>
    </subcellularLocation>
    <subcellularLocation>
        <location evidence="15">Membrane</location>
        <topology evidence="15">Multi-pass membrane protein</topology>
    </subcellularLocation>
</comment>
<dbReference type="GO" id="GO:0005524">
    <property type="term" value="F:ATP binding"/>
    <property type="evidence" value="ECO:0007669"/>
    <property type="project" value="UniProtKB-KW"/>
</dbReference>
<feature type="transmembrane region" description="Helical" evidence="15">
    <location>
        <begin position="992"/>
        <end position="1008"/>
    </location>
</feature>
<dbReference type="Pfam" id="PF00122">
    <property type="entry name" value="E1-E2_ATPase"/>
    <property type="match status" value="1"/>
</dbReference>
<dbReference type="InterPro" id="IPR018303">
    <property type="entry name" value="ATPase_P-typ_P_site"/>
</dbReference>
<dbReference type="InterPro" id="IPR023214">
    <property type="entry name" value="HAD_sf"/>
</dbReference>
<keyword evidence="2 15" id="KW-0813">Transport</keyword>
<name>A0A1B9I3C6_9TREE</name>
<evidence type="ECO:0000256" key="7">
    <source>
        <dbReference type="ARBA" id="ARBA00022837"/>
    </source>
</evidence>
<keyword evidence="9" id="KW-1278">Translocase</keyword>
<evidence type="ECO:0000313" key="20">
    <source>
        <dbReference type="Proteomes" id="UP000094020"/>
    </source>
</evidence>
<feature type="transmembrane region" description="Helical" evidence="15">
    <location>
        <begin position="465"/>
        <end position="489"/>
    </location>
</feature>
<reference evidence="19" key="2">
    <citation type="submission" date="2013-07" db="EMBL/GenBank/DDBJ databases">
        <authorList>
            <consortium name="The Broad Institute Genome Sequencing Platform"/>
            <person name="Cuomo C."/>
            <person name="Litvintseva A."/>
            <person name="Chen Y."/>
            <person name="Heitman J."/>
            <person name="Sun S."/>
            <person name="Springer D."/>
            <person name="Dromer F."/>
            <person name="Young S.K."/>
            <person name="Zeng Q."/>
            <person name="Gargeya S."/>
            <person name="Fitzgerald M."/>
            <person name="Abouelleil A."/>
            <person name="Alvarado L."/>
            <person name="Berlin A.M."/>
            <person name="Chapman S.B."/>
            <person name="Dewar J."/>
            <person name="Goldberg J."/>
            <person name="Griggs A."/>
            <person name="Gujja S."/>
            <person name="Hansen M."/>
            <person name="Howarth C."/>
            <person name="Imamovic A."/>
            <person name="Larimer J."/>
            <person name="McCowan C."/>
            <person name="Murphy C."/>
            <person name="Pearson M."/>
            <person name="Priest M."/>
            <person name="Roberts A."/>
            <person name="Saif S."/>
            <person name="Shea T."/>
            <person name="Sykes S."/>
            <person name="Wortman J."/>
            <person name="Nusbaum C."/>
            <person name="Birren B."/>
        </authorList>
    </citation>
    <scope>NUCLEOTIDE SEQUENCE</scope>
    <source>
        <strain evidence="19">CBS 10737</strain>
    </source>
</reference>
<evidence type="ECO:0000313" key="18">
    <source>
        <dbReference type="EMBL" id="OCF49951.1"/>
    </source>
</evidence>
<evidence type="ECO:0000256" key="11">
    <source>
        <dbReference type="ARBA" id="ARBA00023065"/>
    </source>
</evidence>
<dbReference type="RefSeq" id="XP_019011170.1">
    <property type="nucleotide sequence ID" value="XM_019156212.1"/>
</dbReference>
<dbReference type="PANTHER" id="PTHR42861">
    <property type="entry name" value="CALCIUM-TRANSPORTING ATPASE"/>
    <property type="match status" value="1"/>
</dbReference>
<dbReference type="InterPro" id="IPR006413">
    <property type="entry name" value="P-type_ATPase_IIA_PMR1"/>
</dbReference>
<evidence type="ECO:0000256" key="8">
    <source>
        <dbReference type="ARBA" id="ARBA00022840"/>
    </source>
</evidence>
<dbReference type="GO" id="GO:0012505">
    <property type="term" value="C:endomembrane system"/>
    <property type="evidence" value="ECO:0007669"/>
    <property type="project" value="UniProtKB-SubCell"/>
</dbReference>
<evidence type="ECO:0000256" key="2">
    <source>
        <dbReference type="ARBA" id="ARBA00022448"/>
    </source>
</evidence>
<feature type="compositionally biased region" description="Basic and acidic residues" evidence="16">
    <location>
        <begin position="350"/>
        <end position="373"/>
    </location>
</feature>